<feature type="domain" description="AB hydrolase-1" evidence="1">
    <location>
        <begin position="113"/>
        <end position="214"/>
    </location>
</feature>
<sequence length="313" mass="33282">MSARQMTRLVLLVQALAALAIALASWRWGGAAPWQAAALGLGSVVLVRLLINMNNFLLSAIFASPTPAEYRVKPGAFLRMLGAEFRASMLATSWFMPRATSCLRVHPDARAVPVLLVHGYGCNGGYWARFGQRLERERISHATVDLLPLAGDIDGYVPLVERAVEELRAATGAGRVAIVAHSMGGLVARAWMRKHGTARLARLLTLGTPHFGTGLARFGLGVNARQMARRGEAASAWLRALADSEGPEQRALVTSIFSHHDNIVSPQTSSHLPGARNIAFGGVGHVALGLDARVLDAVVGELAALTAGDPQQA</sequence>
<organism evidence="2 3">
    <name type="scientific">Massilia haematophila</name>
    <dbReference type="NCBI Taxonomy" id="457923"/>
    <lineage>
        <taxon>Bacteria</taxon>
        <taxon>Pseudomonadati</taxon>
        <taxon>Pseudomonadota</taxon>
        <taxon>Betaproteobacteria</taxon>
        <taxon>Burkholderiales</taxon>
        <taxon>Oxalobacteraceae</taxon>
        <taxon>Telluria group</taxon>
        <taxon>Massilia</taxon>
    </lineage>
</organism>
<dbReference type="EMBL" id="JBHRVV010000001">
    <property type="protein sequence ID" value="MFC3457051.1"/>
    <property type="molecule type" value="Genomic_DNA"/>
</dbReference>
<keyword evidence="3" id="KW-1185">Reference proteome</keyword>
<dbReference type="Gene3D" id="3.40.50.1820">
    <property type="entry name" value="alpha/beta hydrolase"/>
    <property type="match status" value="1"/>
</dbReference>
<protein>
    <submittedName>
        <fullName evidence="2">Esterase/lipase family protein</fullName>
    </submittedName>
</protein>
<accession>A0ABV7PHP2</accession>
<evidence type="ECO:0000313" key="2">
    <source>
        <dbReference type="EMBL" id="MFC3457051.1"/>
    </source>
</evidence>
<dbReference type="PANTHER" id="PTHR47909:SF2">
    <property type="entry name" value="GPI INOSITOL-DEACYLASE"/>
    <property type="match status" value="1"/>
</dbReference>
<proteinExistence type="predicted"/>
<name>A0ABV7PHP2_9BURK</name>
<dbReference type="PANTHER" id="PTHR47909">
    <property type="entry name" value="ALPHA/BETA-HYDROLASES SUPERFAMILY PROTEIN"/>
    <property type="match status" value="1"/>
</dbReference>
<dbReference type="InterPro" id="IPR029058">
    <property type="entry name" value="AB_hydrolase_fold"/>
</dbReference>
<dbReference type="Pfam" id="PF00561">
    <property type="entry name" value="Abhydrolase_1"/>
    <property type="match status" value="1"/>
</dbReference>
<reference evidence="3" key="1">
    <citation type="journal article" date="2019" name="Int. J. Syst. Evol. Microbiol.">
        <title>The Global Catalogue of Microorganisms (GCM) 10K type strain sequencing project: providing services to taxonomists for standard genome sequencing and annotation.</title>
        <authorList>
            <consortium name="The Broad Institute Genomics Platform"/>
            <consortium name="The Broad Institute Genome Sequencing Center for Infectious Disease"/>
            <person name="Wu L."/>
            <person name="Ma J."/>
        </authorList>
    </citation>
    <scope>NUCLEOTIDE SEQUENCE [LARGE SCALE GENOMIC DNA]</scope>
    <source>
        <strain evidence="3">CCM 7480</strain>
    </source>
</reference>
<dbReference type="Proteomes" id="UP001595665">
    <property type="component" value="Unassembled WGS sequence"/>
</dbReference>
<gene>
    <name evidence="2" type="ORF">ACFOPH_02135</name>
</gene>
<dbReference type="RefSeq" id="WP_379733164.1">
    <property type="nucleotide sequence ID" value="NZ_JBHRVV010000001.1"/>
</dbReference>
<dbReference type="InterPro" id="IPR000073">
    <property type="entry name" value="AB_hydrolase_1"/>
</dbReference>
<dbReference type="SUPFAM" id="SSF53474">
    <property type="entry name" value="alpha/beta-Hydrolases"/>
    <property type="match status" value="1"/>
</dbReference>
<comment type="caution">
    <text evidence="2">The sequence shown here is derived from an EMBL/GenBank/DDBJ whole genome shotgun (WGS) entry which is preliminary data.</text>
</comment>
<evidence type="ECO:0000259" key="1">
    <source>
        <dbReference type="Pfam" id="PF00561"/>
    </source>
</evidence>
<evidence type="ECO:0000313" key="3">
    <source>
        <dbReference type="Proteomes" id="UP001595665"/>
    </source>
</evidence>